<evidence type="ECO:0000256" key="1">
    <source>
        <dbReference type="ARBA" id="ARBA00006499"/>
    </source>
</evidence>
<dbReference type="Gene3D" id="3.40.50.1820">
    <property type="entry name" value="alpha/beta hydrolase"/>
    <property type="match status" value="1"/>
</dbReference>
<reference evidence="3 4" key="1">
    <citation type="journal article" date="2018" name="IMA Fungus">
        <title>IMA Genome-F 9: Draft genome sequence of Annulohypoxylon stygium, Aspergillus mulundensis, Berkeleyomyces basicola (syn. Thielaviopsis basicola), Ceratocystis smalleyi, two Cercospora beticola strains, Coleophoma cylindrospora, Fusarium fracticaudum, Phialophora cf. hyalina, and Morchella septimelata.</title>
        <authorList>
            <person name="Wingfield B.D."/>
            <person name="Bills G.F."/>
            <person name="Dong Y."/>
            <person name="Huang W."/>
            <person name="Nel W.J."/>
            <person name="Swalarsk-Parry B.S."/>
            <person name="Vaghefi N."/>
            <person name="Wilken P.M."/>
            <person name="An Z."/>
            <person name="de Beer Z.W."/>
            <person name="De Vos L."/>
            <person name="Chen L."/>
            <person name="Duong T.A."/>
            <person name="Gao Y."/>
            <person name="Hammerbacher A."/>
            <person name="Kikkert J.R."/>
            <person name="Li Y."/>
            <person name="Li H."/>
            <person name="Li K."/>
            <person name="Li Q."/>
            <person name="Liu X."/>
            <person name="Ma X."/>
            <person name="Naidoo K."/>
            <person name="Pethybridge S.J."/>
            <person name="Sun J."/>
            <person name="Steenkamp E.T."/>
            <person name="van der Nest M.A."/>
            <person name="van Wyk S."/>
            <person name="Wingfield M.J."/>
            <person name="Xiong C."/>
            <person name="Yue Q."/>
            <person name="Zhang X."/>
        </authorList>
    </citation>
    <scope>NUCLEOTIDE SEQUENCE [LARGE SCALE GENOMIC DNA]</scope>
    <source>
        <strain evidence="3 4">BP 5553</strain>
    </source>
</reference>
<dbReference type="EMBL" id="NPIC01000001">
    <property type="protein sequence ID" value="RDL41286.1"/>
    <property type="molecule type" value="Genomic_DNA"/>
</dbReference>
<sequence length="246" mass="27079">MAVHPPQYVILPTLAHTHTLILLHGRGSSGPEFASDLLESGISQSLPSWKLIFPTALSRHSTVFQENMTEWFDIYSLTDPAAEASLQIDGLREGISYVQALVDAELKDLPAERLAIGGISQGAAVGVHALMGGVRRRLGGFVGLSMWMPFVSEKKFGEEFYRSTLGVEGYGVIRQGRQEMLDTPVLLLHSADDNVVDVALGRETKRVMETLGFRVKWREYSDGGHWIQEPEGVSDLVAFLETVGKK</sequence>
<feature type="domain" description="Phospholipase/carboxylesterase/thioesterase" evidence="2">
    <location>
        <begin position="8"/>
        <end position="242"/>
    </location>
</feature>
<dbReference type="InterPro" id="IPR029058">
    <property type="entry name" value="AB_hydrolase_fold"/>
</dbReference>
<dbReference type="GO" id="GO:0005737">
    <property type="term" value="C:cytoplasm"/>
    <property type="evidence" value="ECO:0007669"/>
    <property type="project" value="TreeGrafter"/>
</dbReference>
<dbReference type="GO" id="GO:0008474">
    <property type="term" value="F:palmitoyl-(protein) hydrolase activity"/>
    <property type="evidence" value="ECO:0007669"/>
    <property type="project" value="TreeGrafter"/>
</dbReference>
<dbReference type="Pfam" id="PF02230">
    <property type="entry name" value="Abhydrolase_2"/>
    <property type="match status" value="1"/>
</dbReference>
<name>A0A370U0I9_9HELO</name>
<gene>
    <name evidence="3" type="ORF">BP5553_01265</name>
</gene>
<dbReference type="RefSeq" id="XP_031873942.1">
    <property type="nucleotide sequence ID" value="XM_032009888.1"/>
</dbReference>
<keyword evidence="4" id="KW-1185">Reference proteome</keyword>
<evidence type="ECO:0000259" key="2">
    <source>
        <dbReference type="Pfam" id="PF02230"/>
    </source>
</evidence>
<comment type="similarity">
    <text evidence="1">Belongs to the AB hydrolase superfamily. AB hydrolase 2 family.</text>
</comment>
<dbReference type="InterPro" id="IPR003140">
    <property type="entry name" value="PLipase/COase/thioEstase"/>
</dbReference>
<dbReference type="Proteomes" id="UP000254866">
    <property type="component" value="Unassembled WGS sequence"/>
</dbReference>
<proteinExistence type="inferred from homology"/>
<dbReference type="GO" id="GO:0052689">
    <property type="term" value="F:carboxylic ester hydrolase activity"/>
    <property type="evidence" value="ECO:0007669"/>
    <property type="project" value="TreeGrafter"/>
</dbReference>
<dbReference type="PANTHER" id="PTHR10655">
    <property type="entry name" value="LYSOPHOSPHOLIPASE-RELATED"/>
    <property type="match status" value="1"/>
</dbReference>
<dbReference type="STRING" id="2656787.A0A370U0I9"/>
<evidence type="ECO:0000313" key="3">
    <source>
        <dbReference type="EMBL" id="RDL41286.1"/>
    </source>
</evidence>
<accession>A0A370U0I9</accession>
<comment type="caution">
    <text evidence="3">The sequence shown here is derived from an EMBL/GenBank/DDBJ whole genome shotgun (WGS) entry which is preliminary data.</text>
</comment>
<evidence type="ECO:0000313" key="4">
    <source>
        <dbReference type="Proteomes" id="UP000254866"/>
    </source>
</evidence>
<dbReference type="InterPro" id="IPR050565">
    <property type="entry name" value="LYPA1-2/EST-like"/>
</dbReference>
<dbReference type="OrthoDB" id="2418081at2759"/>
<dbReference type="GeneID" id="43594114"/>
<dbReference type="PANTHER" id="PTHR10655:SF63">
    <property type="entry name" value="PHOSPHOLIPASE_CARBOXYLESTERASE_THIOESTERASE DOMAIN-CONTAINING PROTEIN"/>
    <property type="match status" value="1"/>
</dbReference>
<dbReference type="SUPFAM" id="SSF53474">
    <property type="entry name" value="alpha/beta-Hydrolases"/>
    <property type="match status" value="1"/>
</dbReference>
<protein>
    <recommendedName>
        <fullName evidence="2">Phospholipase/carboxylesterase/thioesterase domain-containing protein</fullName>
    </recommendedName>
</protein>
<dbReference type="AlphaFoldDB" id="A0A370U0I9"/>
<organism evidence="3 4">
    <name type="scientific">Venustampulla echinocandica</name>
    <dbReference type="NCBI Taxonomy" id="2656787"/>
    <lineage>
        <taxon>Eukaryota</taxon>
        <taxon>Fungi</taxon>
        <taxon>Dikarya</taxon>
        <taxon>Ascomycota</taxon>
        <taxon>Pezizomycotina</taxon>
        <taxon>Leotiomycetes</taxon>
        <taxon>Helotiales</taxon>
        <taxon>Pleuroascaceae</taxon>
        <taxon>Venustampulla</taxon>
    </lineage>
</organism>